<dbReference type="GO" id="GO:0016491">
    <property type="term" value="F:oxidoreductase activity"/>
    <property type="evidence" value="ECO:0007669"/>
    <property type="project" value="UniProtKB-KW"/>
</dbReference>
<dbReference type="InterPro" id="IPR006076">
    <property type="entry name" value="FAD-dep_OxRdtase"/>
</dbReference>
<reference evidence="3" key="1">
    <citation type="submission" date="2009-10" db="EMBL/GenBank/DDBJ databases">
        <title>Diversity of trophic interactions inside an arsenic-rich microbial ecosystem.</title>
        <authorList>
            <person name="Bertin P.N."/>
            <person name="Heinrich-Salmeron A."/>
            <person name="Pelletier E."/>
            <person name="Goulhen-Chollet F."/>
            <person name="Arsene-Ploetze F."/>
            <person name="Gallien S."/>
            <person name="Calteau A."/>
            <person name="Vallenet D."/>
            <person name="Casiot C."/>
            <person name="Chane-Woon-Ming B."/>
            <person name="Giloteaux L."/>
            <person name="Barakat M."/>
            <person name="Bonnefoy V."/>
            <person name="Bruneel O."/>
            <person name="Chandler M."/>
            <person name="Cleiss J."/>
            <person name="Duran R."/>
            <person name="Elbaz-Poulichet F."/>
            <person name="Fonknechten N."/>
            <person name="Lauga B."/>
            <person name="Mornico D."/>
            <person name="Ortet P."/>
            <person name="Schaeffer C."/>
            <person name="Siguier P."/>
            <person name="Alexander Thil Smith A."/>
            <person name="Van Dorsselaer A."/>
            <person name="Weissenbach J."/>
            <person name="Medigue C."/>
            <person name="Le Paslier D."/>
        </authorList>
    </citation>
    <scope>NUCLEOTIDE SEQUENCE</scope>
</reference>
<dbReference type="PANTHER" id="PTHR13847">
    <property type="entry name" value="SARCOSINE DEHYDROGENASE-RELATED"/>
    <property type="match status" value="1"/>
</dbReference>
<feature type="domain" description="FAD dependent oxidoreductase" evidence="2">
    <location>
        <begin position="6"/>
        <end position="358"/>
    </location>
</feature>
<sequence length="389" mass="40960">MERATRVLVVGGGMTGASLASMLAVQPGLTVTLLEREAQCGMHATGRSAALYMPSYGPPGIRALTLGSGAFYTSPPTGFAEHPLLTPRGALHVAWTHDDISLTAATNRLDALERDTHASGVDVQRLSPAQCLQRCPVLRPDGLAGGVFEPQALDMDVDAILQGFLRSARHAGARIHTNAEVLALSRADDAWQVRSSAGLFSADIVVNAAGAWADVVGQLAGAQPIGLQPRRRSAFIFDPPAGLDCHAWPMVIDAFERFYFKPDAGALLGSPANADPMPPQDVQPEELDIATGIWAIEQATLLSIRRPRSAWAGLRSFVADGEPVCGHDPDVPGLFWLAGQGGYGIQTAPALARAAAALLRRADLPADLQALGLRAAMLDPQRLRGSATA</sequence>
<dbReference type="PANTHER" id="PTHR13847:SF287">
    <property type="entry name" value="FAD-DEPENDENT OXIDOREDUCTASE DOMAIN-CONTAINING PROTEIN 1"/>
    <property type="match status" value="1"/>
</dbReference>
<keyword evidence="1" id="KW-0560">Oxidoreductase</keyword>
<dbReference type="AlphaFoldDB" id="E6PW50"/>
<name>E6PW50_9ZZZZ</name>
<gene>
    <name evidence="3" type="ORF">CARN2_0335</name>
</gene>
<dbReference type="SUPFAM" id="SSF51905">
    <property type="entry name" value="FAD/NAD(P)-binding domain"/>
    <property type="match status" value="1"/>
</dbReference>
<dbReference type="Gene3D" id="3.30.9.10">
    <property type="entry name" value="D-Amino Acid Oxidase, subunit A, domain 2"/>
    <property type="match status" value="1"/>
</dbReference>
<evidence type="ECO:0000313" key="3">
    <source>
        <dbReference type="EMBL" id="CBH99157.1"/>
    </source>
</evidence>
<dbReference type="InterPro" id="IPR036188">
    <property type="entry name" value="FAD/NAD-bd_sf"/>
</dbReference>
<organism evidence="3">
    <name type="scientific">mine drainage metagenome</name>
    <dbReference type="NCBI Taxonomy" id="410659"/>
    <lineage>
        <taxon>unclassified sequences</taxon>
        <taxon>metagenomes</taxon>
        <taxon>ecological metagenomes</taxon>
    </lineage>
</organism>
<protein>
    <submittedName>
        <fullName evidence="3">FAD dependent oxidoreductase</fullName>
    </submittedName>
</protein>
<dbReference type="EMBL" id="CABM01000068">
    <property type="protein sequence ID" value="CBH99157.1"/>
    <property type="molecule type" value="Genomic_DNA"/>
</dbReference>
<dbReference type="Gene3D" id="3.50.50.60">
    <property type="entry name" value="FAD/NAD(P)-binding domain"/>
    <property type="match status" value="1"/>
</dbReference>
<dbReference type="Pfam" id="PF01266">
    <property type="entry name" value="DAO"/>
    <property type="match status" value="1"/>
</dbReference>
<accession>E6PW50</accession>
<evidence type="ECO:0000256" key="1">
    <source>
        <dbReference type="ARBA" id="ARBA00023002"/>
    </source>
</evidence>
<comment type="caution">
    <text evidence="3">The sequence shown here is derived from an EMBL/GenBank/DDBJ whole genome shotgun (WGS) entry which is preliminary data.</text>
</comment>
<evidence type="ECO:0000259" key="2">
    <source>
        <dbReference type="Pfam" id="PF01266"/>
    </source>
</evidence>
<dbReference type="GO" id="GO:0005737">
    <property type="term" value="C:cytoplasm"/>
    <property type="evidence" value="ECO:0007669"/>
    <property type="project" value="TreeGrafter"/>
</dbReference>
<proteinExistence type="predicted"/>